<dbReference type="Gene3D" id="2.60.40.10">
    <property type="entry name" value="Immunoglobulins"/>
    <property type="match status" value="2"/>
</dbReference>
<sequence length="1245" mass="132158">MKRTSVLAVLVVVVCAGAGFAEVRRVPSDYPTIQAGIDAANDGDTVLVAPGVYFQTIDFRRKNITVTSTDPDDPRIVSYTVLKGDGNGSVVTFAGGQTSQAVLAGFTITGGAGTLHPEIGGSDVEKLYLGAGIYCNRSSPTITKNVIVRNEGIFRISPDGMQVDLCFGGGIGCWQCSPVITHNTIRNNSAYIGAGIIGYFGAPTIHNNMIFENSAYLGGGLVTFAGEVYNNTFVRNNCDFGSTLGIGIGEGMGGNLYLVAVPEYGYARVFNNILCEAGSGGGLFWEGDLEYASVAFNNVWGNVPGNYGYLDPQTYSAVYDGDGDQTGMNGNISENPLFLAPMSRNFRLTLDSPCVNAGDPDFFPPSDQTDIDGEPRIYAARIDIGADEYVGYVKPVASAGDDVHVLEAGQIVVLDGADSFFYDPFDIQTYQWTQVSGENVVLENADSAYPSFVAPAGGSYVFQLVVADSRYTSGPDEVLVYVGPNNLPVANAGEDRVWRAPGQITLDGSGSHDPDPVGRLSYQWTQLTGPSVVLRAADTATPAFDAEPGEVYTFELIVSDGFGDSEPSQVRIVAVKTTTNMRPLTIEPIGNQIPRYIDVSGTKIVAVSDPGDYNWQIACTDFATQLTETFSAGGFSTQPRVDGNLVVWAGGDRVSGVLTRMCTGIFVRNLATEEQFALRTHTDYESYSHPAISGSKVVWVRLLDIDKNVPGQWNNMPYDICGADIGDPQNPVYFTVATNVGRRDPLPIQNPANDYDDVVDICGDLVVWEGDGDIYAADLSDLDNIRVFTVCDAPGRQRDPSVSGRYVVWTDERDDAGDIYGADVSDPERVKVFEIAKARRGQRQPTINGSLVAYLDGEETGGQIKLACITANYGVMNLDLPGVPYGLSPSLQGASLVWLGGPYGPIQGLRLAFGYAIFDGAVQNATTGERFDYVQHAIAAAEAGDEIVLPQGVYRESIHFAGKAVTVRSSAPDDPAVVAATVIEGRANVVTFAEEERAESVLDGVTITGGNVGLFLSASDPTVRRCVITGNRTGMFIINQCRPNVVRSRIVANAGAGAEMWLPAGSRTIRPSIPTFTNCLIAGNRGSGLLGGRPVLTNCTVVENLDAGLNTSGATVANSIIYFNDSSGVQIGDNRTEATYSNVQGGWPGVGNIDADPLFVARGHWSGLAWTAGDYHLQSQGARWDDTAGVWRSDAATSPCIDAGDPAVPIGDEPVTLDGVAATNSRIDMGAYGGTAQASIAPEAN</sequence>
<dbReference type="Gene3D" id="2.160.20.10">
    <property type="entry name" value="Single-stranded right-handed beta-helix, Pectin lyase-like"/>
    <property type="match status" value="2"/>
</dbReference>
<keyword evidence="2" id="KW-1185">Reference proteome</keyword>
<dbReference type="SUPFAM" id="SSF51126">
    <property type="entry name" value="Pectin lyase-like"/>
    <property type="match status" value="2"/>
</dbReference>
<protein>
    <submittedName>
        <fullName evidence="1">Choice-of-anchor Q domain-containing protein</fullName>
    </submittedName>
</protein>
<comment type="caution">
    <text evidence="1">The sequence shown here is derived from an EMBL/GenBank/DDBJ whole genome shotgun (WGS) entry which is preliminary data.</text>
</comment>
<dbReference type="GO" id="GO:0031410">
    <property type="term" value="C:cytoplasmic vesicle"/>
    <property type="evidence" value="ECO:0007669"/>
    <property type="project" value="TreeGrafter"/>
</dbReference>
<evidence type="ECO:0000313" key="2">
    <source>
        <dbReference type="Proteomes" id="UP001431776"/>
    </source>
</evidence>
<dbReference type="SUPFAM" id="SSF82171">
    <property type="entry name" value="DPP6 N-terminal domain-like"/>
    <property type="match status" value="1"/>
</dbReference>
<dbReference type="AlphaFoldDB" id="A0AAW6U2N7"/>
<dbReference type="EMBL" id="JASCXX010000017">
    <property type="protein sequence ID" value="MDI6450153.1"/>
    <property type="molecule type" value="Genomic_DNA"/>
</dbReference>
<dbReference type="InterPro" id="IPR012334">
    <property type="entry name" value="Pectin_lyas_fold"/>
</dbReference>
<dbReference type="Proteomes" id="UP001431776">
    <property type="component" value="Unassembled WGS sequence"/>
</dbReference>
<dbReference type="GO" id="GO:0016020">
    <property type="term" value="C:membrane"/>
    <property type="evidence" value="ECO:0007669"/>
    <property type="project" value="TreeGrafter"/>
</dbReference>
<dbReference type="InterPro" id="IPR013783">
    <property type="entry name" value="Ig-like_fold"/>
</dbReference>
<dbReference type="RefSeq" id="WP_349245562.1">
    <property type="nucleotide sequence ID" value="NZ_JASCXX010000017.1"/>
</dbReference>
<dbReference type="InterPro" id="IPR011050">
    <property type="entry name" value="Pectin_lyase_fold/virulence"/>
</dbReference>
<dbReference type="PANTHER" id="PTHR46182">
    <property type="entry name" value="FI19480P1"/>
    <property type="match status" value="1"/>
</dbReference>
<dbReference type="Pfam" id="PF22352">
    <property type="entry name" value="K319L-like_PKD"/>
    <property type="match status" value="2"/>
</dbReference>
<evidence type="ECO:0000313" key="1">
    <source>
        <dbReference type="EMBL" id="MDI6450153.1"/>
    </source>
</evidence>
<reference evidence="1" key="1">
    <citation type="submission" date="2023-05" db="EMBL/GenBank/DDBJ databases">
        <title>Anaerotaeda fermentans gen. nov., sp. nov., a novel anaerobic planctomycete of the new family within the order Sedimentisphaerales isolated from Taman Peninsula, Russia.</title>
        <authorList>
            <person name="Khomyakova M.A."/>
            <person name="Merkel A.Y."/>
            <person name="Slobodkin A.I."/>
        </authorList>
    </citation>
    <scope>NUCLEOTIDE SEQUENCE</scope>
    <source>
        <strain evidence="1">M17dextr</strain>
    </source>
</reference>
<dbReference type="SUPFAM" id="SSF49299">
    <property type="entry name" value="PKD domain"/>
    <property type="match status" value="1"/>
</dbReference>
<accession>A0AAW6U2N7</accession>
<dbReference type="PANTHER" id="PTHR46182:SF2">
    <property type="entry name" value="FI19480P1"/>
    <property type="match status" value="1"/>
</dbReference>
<organism evidence="1 2">
    <name type="scientific">Anaerobaca lacustris</name>
    <dbReference type="NCBI Taxonomy" id="3044600"/>
    <lineage>
        <taxon>Bacteria</taxon>
        <taxon>Pseudomonadati</taxon>
        <taxon>Planctomycetota</taxon>
        <taxon>Phycisphaerae</taxon>
        <taxon>Sedimentisphaerales</taxon>
        <taxon>Anaerobacaceae</taxon>
        <taxon>Anaerobaca</taxon>
    </lineage>
</organism>
<dbReference type="InterPro" id="IPR029865">
    <property type="entry name" value="KIAA0319-like"/>
</dbReference>
<dbReference type="InterPro" id="IPR059226">
    <property type="entry name" value="Choice_anch_Q_dom"/>
</dbReference>
<dbReference type="NCBIfam" id="NF041518">
    <property type="entry name" value="choice_anch_Q"/>
    <property type="match status" value="1"/>
</dbReference>
<dbReference type="InterPro" id="IPR035986">
    <property type="entry name" value="PKD_dom_sf"/>
</dbReference>
<name>A0AAW6U2N7_9BACT</name>
<proteinExistence type="predicted"/>
<dbReference type="InterPro" id="IPR006626">
    <property type="entry name" value="PbH1"/>
</dbReference>
<gene>
    <name evidence="1" type="ORF">QJ522_13925</name>
</gene>
<dbReference type="SMART" id="SM00710">
    <property type="entry name" value="PbH1"/>
    <property type="match status" value="7"/>
</dbReference>